<reference evidence="1 2" key="1">
    <citation type="submission" date="2024-11" db="EMBL/GenBank/DDBJ databases">
        <title>Chromosome-level genome assembly of the freshwater bivalve Anodonta woodiana.</title>
        <authorList>
            <person name="Chen X."/>
        </authorList>
    </citation>
    <scope>NUCLEOTIDE SEQUENCE [LARGE SCALE GENOMIC DNA]</scope>
    <source>
        <strain evidence="1">MN2024</strain>
        <tissue evidence="1">Gills</tissue>
    </source>
</reference>
<dbReference type="EMBL" id="JBJQND010000012">
    <property type="protein sequence ID" value="KAL3859348.1"/>
    <property type="molecule type" value="Genomic_DNA"/>
</dbReference>
<dbReference type="Proteomes" id="UP001634394">
    <property type="component" value="Unassembled WGS sequence"/>
</dbReference>
<keyword evidence="2" id="KW-1185">Reference proteome</keyword>
<dbReference type="AlphaFoldDB" id="A0ABD3VFL1"/>
<protein>
    <submittedName>
        <fullName evidence="1">Uncharacterized protein</fullName>
    </submittedName>
</protein>
<gene>
    <name evidence="1" type="ORF">ACJMK2_009573</name>
</gene>
<name>A0ABD3VFL1_SINWO</name>
<evidence type="ECO:0000313" key="1">
    <source>
        <dbReference type="EMBL" id="KAL3859348.1"/>
    </source>
</evidence>
<evidence type="ECO:0000313" key="2">
    <source>
        <dbReference type="Proteomes" id="UP001634394"/>
    </source>
</evidence>
<organism evidence="1 2">
    <name type="scientific">Sinanodonta woodiana</name>
    <name type="common">Chinese pond mussel</name>
    <name type="synonym">Anodonta woodiana</name>
    <dbReference type="NCBI Taxonomy" id="1069815"/>
    <lineage>
        <taxon>Eukaryota</taxon>
        <taxon>Metazoa</taxon>
        <taxon>Spiralia</taxon>
        <taxon>Lophotrochozoa</taxon>
        <taxon>Mollusca</taxon>
        <taxon>Bivalvia</taxon>
        <taxon>Autobranchia</taxon>
        <taxon>Heteroconchia</taxon>
        <taxon>Palaeoheterodonta</taxon>
        <taxon>Unionida</taxon>
        <taxon>Unionoidea</taxon>
        <taxon>Unionidae</taxon>
        <taxon>Unioninae</taxon>
        <taxon>Sinanodonta</taxon>
    </lineage>
</organism>
<accession>A0ABD3VFL1</accession>
<proteinExistence type="predicted"/>
<sequence>MTIEVVDIYRPADAMSPDKQVVRTPSVPDVFNPGNSVGKQDEVGSATPIHFPSDSSKEIVLFCEFVPATPSVTLDGGQKTEISDLPQELHVSSESSTDAPYKEDALLKPVDSDREMFNVHVDIFDETCSLRSDTSSVSGTWDEIRRPSKWSANVLFLASEVQLMLDLANFDPPDGFEKVPHKIELNKMDPMPHGHCFFKDQTFFRLYHLITAYLTKSLT</sequence>
<comment type="caution">
    <text evidence="1">The sequence shown here is derived from an EMBL/GenBank/DDBJ whole genome shotgun (WGS) entry which is preliminary data.</text>
</comment>